<dbReference type="CDD" id="cd00143">
    <property type="entry name" value="PP2Cc"/>
    <property type="match status" value="1"/>
</dbReference>
<dbReference type="GO" id="GO:0004722">
    <property type="term" value="F:protein serine/threonine phosphatase activity"/>
    <property type="evidence" value="ECO:0007669"/>
    <property type="project" value="InterPro"/>
</dbReference>
<feature type="domain" description="PPM-type phosphatase" evidence="1">
    <location>
        <begin position="26"/>
        <end position="294"/>
    </location>
</feature>
<dbReference type="SMART" id="SM00332">
    <property type="entry name" value="PP2Cc"/>
    <property type="match status" value="1"/>
</dbReference>
<dbReference type="AlphaFoldDB" id="A0A061RM38"/>
<organism evidence="2">
    <name type="scientific">Tetraselmis sp. GSL018</name>
    <dbReference type="NCBI Taxonomy" id="582737"/>
    <lineage>
        <taxon>Eukaryota</taxon>
        <taxon>Viridiplantae</taxon>
        <taxon>Chlorophyta</taxon>
        <taxon>core chlorophytes</taxon>
        <taxon>Chlorodendrophyceae</taxon>
        <taxon>Chlorodendrales</taxon>
        <taxon>Chlorodendraceae</taxon>
        <taxon>Tetraselmis</taxon>
    </lineage>
</organism>
<dbReference type="PROSITE" id="PS51746">
    <property type="entry name" value="PPM_2"/>
    <property type="match status" value="1"/>
</dbReference>
<dbReference type="Gene3D" id="3.60.40.10">
    <property type="entry name" value="PPM-type phosphatase domain"/>
    <property type="match status" value="1"/>
</dbReference>
<proteinExistence type="predicted"/>
<evidence type="ECO:0000259" key="1">
    <source>
        <dbReference type="PROSITE" id="PS51746"/>
    </source>
</evidence>
<evidence type="ECO:0000313" key="2">
    <source>
        <dbReference type="EMBL" id="JAC71591.1"/>
    </source>
</evidence>
<dbReference type="SUPFAM" id="SSF81606">
    <property type="entry name" value="PP2C-like"/>
    <property type="match status" value="1"/>
</dbReference>
<dbReference type="InterPro" id="IPR001932">
    <property type="entry name" value="PPM-type_phosphatase-like_dom"/>
</dbReference>
<dbReference type="Pfam" id="PF00481">
    <property type="entry name" value="PP2C"/>
    <property type="match status" value="1"/>
</dbReference>
<dbReference type="PANTHER" id="PTHR47992">
    <property type="entry name" value="PROTEIN PHOSPHATASE"/>
    <property type="match status" value="1"/>
</dbReference>
<gene>
    <name evidence="2" type="ORF">TSPGSL018_1547</name>
</gene>
<dbReference type="InterPro" id="IPR015655">
    <property type="entry name" value="PP2C"/>
</dbReference>
<protein>
    <recommendedName>
        <fullName evidence="1">PPM-type phosphatase domain-containing protein</fullName>
    </recommendedName>
</protein>
<reference evidence="2" key="1">
    <citation type="submission" date="2014-05" db="EMBL/GenBank/DDBJ databases">
        <title>The transcriptome of the halophilic microalga Tetraselmis sp. GSL018 isolated from the Great Salt Lake, Utah.</title>
        <authorList>
            <person name="Jinkerson R.E."/>
            <person name="D'Adamo S."/>
            <person name="Posewitz M.C."/>
        </authorList>
    </citation>
    <scope>NUCLEOTIDE SEQUENCE</scope>
    <source>
        <strain evidence="2">GSL018</strain>
    </source>
</reference>
<dbReference type="EMBL" id="GBEZ01014488">
    <property type="protein sequence ID" value="JAC71591.1"/>
    <property type="molecule type" value="Transcribed_RNA"/>
</dbReference>
<dbReference type="InterPro" id="IPR036457">
    <property type="entry name" value="PPM-type-like_dom_sf"/>
</dbReference>
<sequence length="394" mass="42903">MLDADGSLFSGSDKGMPWTNLSIQCKISRNEDRVVAGHLSLGDSRSLALSACAVFDGHNGSSTALFCRQNFFSELMRWFPERPLPPENDVLSFQAHLFDIRKALTRTFYELDQRSLKAGYTSGCTASAIVVTGWLVTVANVGDSDVLIQTPREHRVVTQNHRLGADAKELQRLETEGAQVARLSSLLRGPAALGDTGVGSVRIWPGGLALSRAIGDAALKQHVVAAPHITQLRIPFAGARFIAATNGVWDNIQLKKVSSILCSHPLKRSALEVVRNAIPSHGNLDDASAVLIDVLPRDVEDFSEVAPKGLKRLSLLSSCCLTSKQKVEDGDSRAEMQVLWQGDMIEVLPKIAEESAVSQQRELDRGQHELRRQACKGQCLPPTPEILEITSSRA</sequence>
<name>A0A061RM38_9CHLO</name>
<accession>A0A061RM38</accession>